<accession>A0A1D7MCQ2</accession>
<dbReference type="Gene3D" id="1.10.260.40">
    <property type="entry name" value="lambda repressor-like DNA-binding domains"/>
    <property type="match status" value="1"/>
</dbReference>
<dbReference type="RefSeq" id="WP_061829347.1">
    <property type="nucleotide sequence ID" value="NZ_CP015423.1"/>
</dbReference>
<evidence type="ECO:0000259" key="1">
    <source>
        <dbReference type="PROSITE" id="PS50943"/>
    </source>
</evidence>
<dbReference type="Pfam" id="PF13443">
    <property type="entry name" value="HTH_26"/>
    <property type="match status" value="1"/>
</dbReference>
<dbReference type="CDD" id="cd00093">
    <property type="entry name" value="HTH_XRE"/>
    <property type="match status" value="1"/>
</dbReference>
<dbReference type="SUPFAM" id="SSF47413">
    <property type="entry name" value="lambda repressor-like DNA-binding domains"/>
    <property type="match status" value="1"/>
</dbReference>
<evidence type="ECO:0000313" key="3">
    <source>
        <dbReference type="EMBL" id="URJ52971.2"/>
    </source>
</evidence>
<dbReference type="AlphaFoldDB" id="A0A1D7MCQ2"/>
<evidence type="ECO:0000313" key="4">
    <source>
        <dbReference type="Proteomes" id="UP001055784"/>
    </source>
</evidence>
<dbReference type="EMBL" id="JARVWT010000006">
    <property type="protein sequence ID" value="MDH2332545.1"/>
    <property type="molecule type" value="Genomic_DNA"/>
</dbReference>
<name>A0A1D7MCQ2_PAEPO</name>
<dbReference type="Proteomes" id="UP001055784">
    <property type="component" value="Chromosome"/>
</dbReference>
<proteinExistence type="predicted"/>
<reference evidence="2" key="2">
    <citation type="submission" date="2023-04" db="EMBL/GenBank/DDBJ databases">
        <title>Uncovering the Secrets of Slow-Growing Bacteria in Tropical Savanna Soil through Cultivation and Genomic Analysis.</title>
        <authorList>
            <person name="Goncalves O.S."/>
            <person name="Santana M.F."/>
        </authorList>
    </citation>
    <scope>NUCLEOTIDE SEQUENCE</scope>
    <source>
        <strain evidence="2">ANTI</strain>
    </source>
</reference>
<reference evidence="3" key="1">
    <citation type="submission" date="2022-11" db="EMBL/GenBank/DDBJ databases">
        <authorList>
            <person name="Vasilchenko N.G."/>
            <person name="Prazdnova E.V."/>
            <person name="Gorovtsov A.V."/>
            <person name="Chistyakov V.A."/>
            <person name="Pak M.L."/>
        </authorList>
    </citation>
    <scope>NUCLEOTIDE SEQUENCE</scope>
    <source>
        <strain evidence="3">R 4.5</strain>
    </source>
</reference>
<gene>
    <name evidence="3" type="ORF">MF626_000066</name>
    <name evidence="2" type="ORF">QDS18_16925</name>
</gene>
<protein>
    <submittedName>
        <fullName evidence="3">Helix-turn-helix transcriptional regulator</fullName>
    </submittedName>
</protein>
<dbReference type="PROSITE" id="PS50943">
    <property type="entry name" value="HTH_CROC1"/>
    <property type="match status" value="1"/>
</dbReference>
<dbReference type="GO" id="GO:0003677">
    <property type="term" value="F:DNA binding"/>
    <property type="evidence" value="ECO:0007669"/>
    <property type="project" value="InterPro"/>
</dbReference>
<dbReference type="InterPro" id="IPR010982">
    <property type="entry name" value="Lambda_DNA-bd_dom_sf"/>
</dbReference>
<evidence type="ECO:0000313" key="2">
    <source>
        <dbReference type="EMBL" id="MDH2332545.1"/>
    </source>
</evidence>
<organism evidence="3 4">
    <name type="scientific">Paenibacillus polymyxa</name>
    <name type="common">Bacillus polymyxa</name>
    <dbReference type="NCBI Taxonomy" id="1406"/>
    <lineage>
        <taxon>Bacteria</taxon>
        <taxon>Bacillati</taxon>
        <taxon>Bacillota</taxon>
        <taxon>Bacilli</taxon>
        <taxon>Bacillales</taxon>
        <taxon>Paenibacillaceae</taxon>
        <taxon>Paenibacillus</taxon>
    </lineage>
</organism>
<feature type="domain" description="HTH cro/C1-type" evidence="1">
    <location>
        <begin position="11"/>
        <end position="61"/>
    </location>
</feature>
<dbReference type="Proteomes" id="UP001229409">
    <property type="component" value="Unassembled WGS sequence"/>
</dbReference>
<dbReference type="EMBL" id="CP097770">
    <property type="protein sequence ID" value="URJ52971.2"/>
    <property type="molecule type" value="Genomic_DNA"/>
</dbReference>
<dbReference type="InterPro" id="IPR001387">
    <property type="entry name" value="Cro/C1-type_HTH"/>
</dbReference>
<sequence>MLKVKPNLTPLLKKKGIIQMELSEMTGIPQGSISRFDKNSRHEAWHLFAIAKALDVTIEDLFITEEQED</sequence>